<dbReference type="RefSeq" id="WP_157902759.1">
    <property type="nucleotide sequence ID" value="NZ_LOHS01000018.1"/>
</dbReference>
<evidence type="ECO:0000313" key="3">
    <source>
        <dbReference type="Proteomes" id="UP000077381"/>
    </source>
</evidence>
<dbReference type="Proteomes" id="UP000077381">
    <property type="component" value="Unassembled WGS sequence"/>
</dbReference>
<feature type="compositionally biased region" description="Basic and acidic residues" evidence="1">
    <location>
        <begin position="1"/>
        <end position="16"/>
    </location>
</feature>
<dbReference type="EMBL" id="LOHS01000018">
    <property type="protein sequence ID" value="OAH16412.1"/>
    <property type="molecule type" value="Genomic_DNA"/>
</dbReference>
<protein>
    <recommendedName>
        <fullName evidence="4">Hypervirulence associated protein TUDOR domain-containing protein</fullName>
    </recommendedName>
</protein>
<reference evidence="2 3" key="1">
    <citation type="submission" date="2015-12" db="EMBL/GenBank/DDBJ databases">
        <title>Genome sequence of Streptomyces sp. G25.</title>
        <authorList>
            <person name="Poehlein A."/>
            <person name="Roettig A."/>
            <person name="Hiessl S."/>
            <person name="Hauschild P."/>
            <person name="Schauer J."/>
            <person name="Madkour M.H."/>
            <person name="Al-Ansari A.M."/>
            <person name="Almakishah N.H."/>
            <person name="Steinbuechel A."/>
            <person name="Daniel R."/>
        </authorList>
    </citation>
    <scope>NUCLEOTIDE SEQUENCE [LARGE SCALE GENOMIC DNA]</scope>
    <source>
        <strain evidence="3">G25(2015)</strain>
    </source>
</reference>
<dbReference type="PATRIC" id="fig|1716141.3.peg.218"/>
<feature type="region of interest" description="Disordered" evidence="1">
    <location>
        <begin position="1"/>
        <end position="58"/>
    </location>
</feature>
<comment type="caution">
    <text evidence="2">The sequence shown here is derived from an EMBL/GenBank/DDBJ whole genome shotgun (WGS) entry which is preliminary data.</text>
</comment>
<evidence type="ECO:0000313" key="2">
    <source>
        <dbReference type="EMBL" id="OAH16412.1"/>
    </source>
</evidence>
<sequence length="58" mass="6945">MPHRQGDRVEYRDEMNQKQTGVIQDVQGSGQQARYTVQNLETQRQEQVREQQIERDLD</sequence>
<keyword evidence="3" id="KW-1185">Reference proteome</keyword>
<dbReference type="OrthoDB" id="9980808at2"/>
<evidence type="ECO:0000256" key="1">
    <source>
        <dbReference type="SAM" id="MobiDB-lite"/>
    </source>
</evidence>
<evidence type="ECO:0008006" key="4">
    <source>
        <dbReference type="Google" id="ProtNLM"/>
    </source>
</evidence>
<feature type="compositionally biased region" description="Polar residues" evidence="1">
    <location>
        <begin position="17"/>
        <end position="42"/>
    </location>
</feature>
<organism evidence="2 3">
    <name type="scientific">Streptomyces jeddahensis</name>
    <dbReference type="NCBI Taxonomy" id="1716141"/>
    <lineage>
        <taxon>Bacteria</taxon>
        <taxon>Bacillati</taxon>
        <taxon>Actinomycetota</taxon>
        <taxon>Actinomycetes</taxon>
        <taxon>Kitasatosporales</taxon>
        <taxon>Streptomycetaceae</taxon>
        <taxon>Streptomyces</taxon>
    </lineage>
</organism>
<feature type="compositionally biased region" description="Basic and acidic residues" evidence="1">
    <location>
        <begin position="43"/>
        <end position="58"/>
    </location>
</feature>
<accession>A0A177HZX9</accession>
<dbReference type="AlphaFoldDB" id="A0A177HZX9"/>
<proteinExistence type="predicted"/>
<name>A0A177HZX9_9ACTN</name>
<gene>
    <name evidence="2" type="ORF">STSP_02040</name>
</gene>